<accession>A0ABV0W6D4</accession>
<protein>
    <recommendedName>
        <fullName evidence="3">Secreted protein</fullName>
    </recommendedName>
</protein>
<evidence type="ECO:0008006" key="3">
    <source>
        <dbReference type="Google" id="ProtNLM"/>
    </source>
</evidence>
<organism evidence="1 2">
    <name type="scientific">Xenotaenia resolanae</name>
    <dbReference type="NCBI Taxonomy" id="208358"/>
    <lineage>
        <taxon>Eukaryota</taxon>
        <taxon>Metazoa</taxon>
        <taxon>Chordata</taxon>
        <taxon>Craniata</taxon>
        <taxon>Vertebrata</taxon>
        <taxon>Euteleostomi</taxon>
        <taxon>Actinopterygii</taxon>
        <taxon>Neopterygii</taxon>
        <taxon>Teleostei</taxon>
        <taxon>Neoteleostei</taxon>
        <taxon>Acanthomorphata</taxon>
        <taxon>Ovalentaria</taxon>
        <taxon>Atherinomorphae</taxon>
        <taxon>Cyprinodontiformes</taxon>
        <taxon>Goodeidae</taxon>
        <taxon>Xenotaenia</taxon>
    </lineage>
</organism>
<dbReference type="Proteomes" id="UP001444071">
    <property type="component" value="Unassembled WGS sequence"/>
</dbReference>
<name>A0ABV0W6D4_9TELE</name>
<evidence type="ECO:0000313" key="1">
    <source>
        <dbReference type="EMBL" id="MEQ2264689.1"/>
    </source>
</evidence>
<dbReference type="EMBL" id="JAHRIM010030565">
    <property type="protein sequence ID" value="MEQ2264689.1"/>
    <property type="molecule type" value="Genomic_DNA"/>
</dbReference>
<gene>
    <name evidence="1" type="ORF">XENORESO_016711</name>
</gene>
<sequence length="107" mass="11859">MLNWTSYGFISTMTFFLPSVDLCSSSRVAMGLFAVQTASLGGRSCLVSYFLRMMDSIERCLTLGQLSPALNFSTAVFLGLHDAACSPMFCNKPLGRSENSWIHREMK</sequence>
<reference evidence="1 2" key="1">
    <citation type="submission" date="2021-06" db="EMBL/GenBank/DDBJ databases">
        <authorList>
            <person name="Palmer J.M."/>
        </authorList>
    </citation>
    <scope>NUCLEOTIDE SEQUENCE [LARGE SCALE GENOMIC DNA]</scope>
    <source>
        <strain evidence="1 2">XR_2019</strain>
        <tissue evidence="1">Muscle</tissue>
    </source>
</reference>
<proteinExistence type="predicted"/>
<evidence type="ECO:0000313" key="2">
    <source>
        <dbReference type="Proteomes" id="UP001444071"/>
    </source>
</evidence>
<keyword evidence="2" id="KW-1185">Reference proteome</keyword>
<comment type="caution">
    <text evidence="1">The sequence shown here is derived from an EMBL/GenBank/DDBJ whole genome shotgun (WGS) entry which is preliminary data.</text>
</comment>